<dbReference type="OrthoDB" id="1517790at2759"/>
<dbReference type="InterPro" id="IPR018714">
    <property type="entry name" value="DUF2237"/>
</dbReference>
<reference evidence="1" key="1">
    <citation type="submission" date="2009-08" db="EMBL/GenBank/DDBJ databases">
        <title>Annotation of Salpingoeca rosetta.</title>
        <authorList>
            <consortium name="The Broad Institute Genome Sequencing Platform"/>
            <person name="Russ C."/>
            <person name="Cuomo C."/>
            <person name="Burger G."/>
            <person name="Gray M.W."/>
            <person name="Holland P.W.H."/>
            <person name="King N."/>
            <person name="Lang F.B.F."/>
            <person name="Roger A.J."/>
            <person name="Ruiz-Trillo I."/>
            <person name="Young S.K."/>
            <person name="Zeng Q."/>
            <person name="Gargeya S."/>
            <person name="Alvarado L."/>
            <person name="Berlin A."/>
            <person name="Chapman S.B."/>
            <person name="Chen Z."/>
            <person name="Freedman E."/>
            <person name="Gellesch M."/>
            <person name="Goldberg J."/>
            <person name="Griggs A."/>
            <person name="Gujja S."/>
            <person name="Heilman E."/>
            <person name="Heiman D."/>
            <person name="Howarth C."/>
            <person name="Mehta T."/>
            <person name="Neiman D."/>
            <person name="Pearson M."/>
            <person name="Roberts A."/>
            <person name="Saif S."/>
            <person name="Shea T."/>
            <person name="Shenoy N."/>
            <person name="Sisk P."/>
            <person name="Stolte C."/>
            <person name="Sykes S."/>
            <person name="White J."/>
            <person name="Yandava C."/>
            <person name="Haas B."/>
            <person name="Nusbaum C."/>
            <person name="Birren B."/>
        </authorList>
    </citation>
    <scope>NUCLEOTIDE SEQUENCE [LARGE SCALE GENOMIC DNA]</scope>
    <source>
        <strain evidence="1">ATCC 50818</strain>
    </source>
</reference>
<keyword evidence="2" id="KW-1185">Reference proteome</keyword>
<dbReference type="AlphaFoldDB" id="F2U700"/>
<gene>
    <name evidence="1" type="ORF">PTSG_04240</name>
</gene>
<dbReference type="Pfam" id="PF09996">
    <property type="entry name" value="DUF2237"/>
    <property type="match status" value="1"/>
</dbReference>
<dbReference type="RefSeq" id="XP_004995136.1">
    <property type="nucleotide sequence ID" value="XM_004995079.1"/>
</dbReference>
<dbReference type="PANTHER" id="PTHR37466:SF1">
    <property type="entry name" value="SLR1628 PROTEIN"/>
    <property type="match status" value="1"/>
</dbReference>
<dbReference type="eggNOG" id="ENOG502S415">
    <property type="taxonomic scope" value="Eukaryota"/>
</dbReference>
<name>F2U700_SALR5</name>
<accession>F2U700</accession>
<dbReference type="Gene3D" id="3.30.56.110">
    <property type="entry name" value="Protein of unknown function DUF2237"/>
    <property type="match status" value="1"/>
</dbReference>
<evidence type="ECO:0008006" key="3">
    <source>
        <dbReference type="Google" id="ProtNLM"/>
    </source>
</evidence>
<evidence type="ECO:0000313" key="1">
    <source>
        <dbReference type="EMBL" id="EGD83632.1"/>
    </source>
</evidence>
<sequence length="132" mass="14914">MAEEAMAARRVLNVLGTELQSCCRSPMTGFYRDGYCRTGPNDFGRHTVCAQVTQEFLQYSKERGNDLMTPAPHFGFPGLQPGDRWCLCVLRWKEALDAGCAPPVVLEACHEKTLEVVTLEQLQTHRLMEPQR</sequence>
<dbReference type="PANTHER" id="PTHR37466">
    <property type="entry name" value="SLR1628 PROTEIN"/>
    <property type="match status" value="1"/>
</dbReference>
<proteinExistence type="predicted"/>
<dbReference type="STRING" id="946362.F2U700"/>
<organism evidence="2">
    <name type="scientific">Salpingoeca rosetta (strain ATCC 50818 / BSB-021)</name>
    <dbReference type="NCBI Taxonomy" id="946362"/>
    <lineage>
        <taxon>Eukaryota</taxon>
        <taxon>Choanoflagellata</taxon>
        <taxon>Craspedida</taxon>
        <taxon>Salpingoecidae</taxon>
        <taxon>Salpingoeca</taxon>
    </lineage>
</organism>
<dbReference type="EMBL" id="GL832963">
    <property type="protein sequence ID" value="EGD83632.1"/>
    <property type="molecule type" value="Genomic_DNA"/>
</dbReference>
<protein>
    <recommendedName>
        <fullName evidence="3">DUF2237 domain-containing protein</fullName>
    </recommendedName>
</protein>
<dbReference type="InParanoid" id="F2U700"/>
<evidence type="ECO:0000313" key="2">
    <source>
        <dbReference type="Proteomes" id="UP000007799"/>
    </source>
</evidence>
<dbReference type="KEGG" id="sre:PTSG_04240"/>
<dbReference type="Proteomes" id="UP000007799">
    <property type="component" value="Unassembled WGS sequence"/>
</dbReference>
<dbReference type="OMA" id="RNGCCDT"/>
<dbReference type="GeneID" id="16075716"/>